<dbReference type="InterPro" id="IPR032675">
    <property type="entry name" value="LRR_dom_sf"/>
</dbReference>
<evidence type="ECO:0000313" key="7">
    <source>
        <dbReference type="Proteomes" id="UP001153678"/>
    </source>
</evidence>
<organism evidence="6 7">
    <name type="scientific">Funneliformis geosporum</name>
    <dbReference type="NCBI Taxonomy" id="1117311"/>
    <lineage>
        <taxon>Eukaryota</taxon>
        <taxon>Fungi</taxon>
        <taxon>Fungi incertae sedis</taxon>
        <taxon>Mucoromycota</taxon>
        <taxon>Glomeromycotina</taxon>
        <taxon>Glomeromycetes</taxon>
        <taxon>Glomerales</taxon>
        <taxon>Glomeraceae</taxon>
        <taxon>Funneliformis</taxon>
    </lineage>
</organism>
<sequence>MVNNVNAQQYINQKYPINGTCQRDNDPENKDKTRKGITLLDIRKGKVGNGMFSSNKNLIEDLKLEGFTNLRKLIISSHQITELDVSNCPNLEELECHGNELTSLNVTGCSNLKKIDCSNNPLRKLDLSACPKLEEVNINNCPSELTEEEATKSNLTYDAEKGKLAKGSAKNSPQIRKASNNDIRNILIVGMTGSGKSTLANVLSNTTSFVENSSSTSVTKNFQTSDIFEWQGKNYRIIDNIGFGDTANISNEDILFKIGDGINSAKEGINQILFVFKGRFSEEQITAFNLFKDFISDTGITKFTTLVRTNFEDFEDPQKCQEDRQSLLTQTTQVVKEIISSCNSVIYVDNPTTPVIKDKDNERIRAKKADKIKESKQKREQAIKIVLNHVAENCPEIYKLKEWDKSKASVSGTKEIQKEEFIEENVSYAVIDTVGMGDTKLKKEEVLDKIAEAVYLAREGVSQILFVTDGRFDQYEMVTYNLLRTIIFDEHITKHTTIVRTRFEDFEDEEECQNDIEKMLAEKELCEIVNSCQKNIVHVNNSSLSSKYGKEEREESRKIVLEHLQKKSQNLENYKPQKLQALSLEIVEFMKLKEASKKKLAEKEAEKRKKLEEAKKKEEIQKASKQISTAEEVENESKNTTSTETKDDETKLVTEKEEKQTDNGNNQNRENSKKIFIQLRIASLQTELKDLEESKKLIEEIQKSDGLIRQKVLNHIFHNYNEIAQITGGDIFINSIMGDNDNSLNTSKLSLVELQKQKEQLEEKLLEKGSNNQSLNDIKSEITQKEQELSELKKELLTIKEIAEEPGHGKSTLANVITGTNKFKESSGAVSETKQIQFEQFVDEKNSVSYQIIDTPGIGDTKMSDNEVLDIIAEAVYLAKDGISQVLFVVNGRFDQYEMVTYNLLRTIIFDEQITEYTTIARTRFADFRSVKNEKYKQLLAEIKKLKKELKSTLSEIIESCQSRVIHVDNKPDIKIRERSRKKILDHLNKTCQDSSYRSTKLQELSAEIVDYMDKFLQSRKELEAEMKKIKSGSVSSTNRVKTEILTKHNQQLSLEEMQEFATESYDNIIIATGKIKELEDKKTRLKKEIAEKEKIIQQKVLKHIFNNYEGISKELGGDIFLNSVAAATLGDSFNPKIDAGFSVSNSVLVNPGGSEELTSPASSCPDKKLLD</sequence>
<feature type="region of interest" description="Disordered" evidence="4">
    <location>
        <begin position="598"/>
        <end position="670"/>
    </location>
</feature>
<dbReference type="Proteomes" id="UP001153678">
    <property type="component" value="Unassembled WGS sequence"/>
</dbReference>
<evidence type="ECO:0000256" key="3">
    <source>
        <dbReference type="SAM" id="Coils"/>
    </source>
</evidence>
<feature type="coiled-coil region" evidence="3">
    <location>
        <begin position="674"/>
        <end position="704"/>
    </location>
</feature>
<evidence type="ECO:0000313" key="6">
    <source>
        <dbReference type="EMBL" id="CAI2182461.1"/>
    </source>
</evidence>
<dbReference type="PANTHER" id="PTHR10903">
    <property type="entry name" value="GTPASE, IMAP FAMILY MEMBER-RELATED"/>
    <property type="match status" value="1"/>
</dbReference>
<dbReference type="SUPFAM" id="SSF52540">
    <property type="entry name" value="P-loop containing nucleoside triphosphate hydrolases"/>
    <property type="match status" value="3"/>
</dbReference>
<protein>
    <submittedName>
        <fullName evidence="6">11664_t:CDS:1</fullName>
    </submittedName>
</protein>
<feature type="domain" description="AIG1-type G" evidence="5">
    <location>
        <begin position="409"/>
        <end position="568"/>
    </location>
</feature>
<dbReference type="SUPFAM" id="SSF52058">
    <property type="entry name" value="L domain-like"/>
    <property type="match status" value="1"/>
</dbReference>
<reference evidence="6" key="1">
    <citation type="submission" date="2022-08" db="EMBL/GenBank/DDBJ databases">
        <authorList>
            <person name="Kallberg Y."/>
            <person name="Tangrot J."/>
            <person name="Rosling A."/>
        </authorList>
    </citation>
    <scope>NUCLEOTIDE SEQUENCE</scope>
    <source>
        <strain evidence="6">Wild A</strain>
    </source>
</reference>
<feature type="coiled-coil region" evidence="3">
    <location>
        <begin position="929"/>
        <end position="960"/>
    </location>
</feature>
<evidence type="ECO:0000259" key="5">
    <source>
        <dbReference type="Pfam" id="PF04548"/>
    </source>
</evidence>
<dbReference type="OrthoDB" id="2449544at2759"/>
<keyword evidence="2" id="KW-0342">GTP-binding</keyword>
<dbReference type="InterPro" id="IPR045058">
    <property type="entry name" value="GIMA/IAN/Toc"/>
</dbReference>
<feature type="domain" description="AIG1-type G" evidence="5">
    <location>
        <begin position="807"/>
        <end position="995"/>
    </location>
</feature>
<feature type="coiled-coil region" evidence="3">
    <location>
        <begin position="1069"/>
        <end position="1099"/>
    </location>
</feature>
<keyword evidence="7" id="KW-1185">Reference proteome</keyword>
<dbReference type="Pfam" id="PF04548">
    <property type="entry name" value="AIG1"/>
    <property type="match status" value="3"/>
</dbReference>
<dbReference type="AlphaFoldDB" id="A0A9W4SVW0"/>
<evidence type="ECO:0000256" key="1">
    <source>
        <dbReference type="ARBA" id="ARBA00022741"/>
    </source>
</evidence>
<feature type="compositionally biased region" description="Basic and acidic residues" evidence="4">
    <location>
        <begin position="598"/>
        <end position="622"/>
    </location>
</feature>
<dbReference type="PANTHER" id="PTHR10903:SF184">
    <property type="entry name" value="GTP-BINDING PROTEIN A"/>
    <property type="match status" value="1"/>
</dbReference>
<gene>
    <name evidence="6" type="ORF">FWILDA_LOCUS10592</name>
</gene>
<keyword evidence="1" id="KW-0547">Nucleotide-binding</keyword>
<evidence type="ECO:0000256" key="4">
    <source>
        <dbReference type="SAM" id="MobiDB-lite"/>
    </source>
</evidence>
<feature type="region of interest" description="Disordered" evidence="4">
    <location>
        <begin position="1153"/>
        <end position="1172"/>
    </location>
</feature>
<feature type="domain" description="AIG1-type G" evidence="5">
    <location>
        <begin position="184"/>
        <end position="352"/>
    </location>
</feature>
<accession>A0A9W4SVW0</accession>
<dbReference type="Gene3D" id="3.40.50.300">
    <property type="entry name" value="P-loop containing nucleotide triphosphate hydrolases"/>
    <property type="match status" value="3"/>
</dbReference>
<dbReference type="Gene3D" id="3.80.10.10">
    <property type="entry name" value="Ribonuclease Inhibitor"/>
    <property type="match status" value="1"/>
</dbReference>
<name>A0A9W4SVW0_9GLOM</name>
<dbReference type="GO" id="GO:0005525">
    <property type="term" value="F:GTP binding"/>
    <property type="evidence" value="ECO:0007669"/>
    <property type="project" value="UniProtKB-KW"/>
</dbReference>
<dbReference type="InterPro" id="IPR027417">
    <property type="entry name" value="P-loop_NTPase"/>
</dbReference>
<keyword evidence="3" id="KW-0175">Coiled coil</keyword>
<feature type="compositionally biased region" description="Basic and acidic residues" evidence="4">
    <location>
        <begin position="644"/>
        <end position="661"/>
    </location>
</feature>
<dbReference type="EMBL" id="CAMKVN010002746">
    <property type="protein sequence ID" value="CAI2182461.1"/>
    <property type="molecule type" value="Genomic_DNA"/>
</dbReference>
<proteinExistence type="predicted"/>
<dbReference type="InterPro" id="IPR006703">
    <property type="entry name" value="G_AIG1"/>
</dbReference>
<evidence type="ECO:0000256" key="2">
    <source>
        <dbReference type="ARBA" id="ARBA00023134"/>
    </source>
</evidence>
<comment type="caution">
    <text evidence="6">The sequence shown here is derived from an EMBL/GenBank/DDBJ whole genome shotgun (WGS) entry which is preliminary data.</text>
</comment>
<feature type="coiled-coil region" evidence="3">
    <location>
        <begin position="744"/>
        <end position="802"/>
    </location>
</feature>